<protein>
    <submittedName>
        <fullName evidence="7">Kinase-like protein</fullName>
    </submittedName>
</protein>
<name>A0A6A4HLV3_9AGAR</name>
<dbReference type="SMART" id="SM00220">
    <property type="entry name" value="S_TKc"/>
    <property type="match status" value="1"/>
</dbReference>
<sequence length="268" mass="31238">MNVYYAFEFCPQNSLREVLDQRLEPQVARFYFCGIVAGLAFLHSLDIIHRDIKPENIFIGPSGYPVIGDFGTARRMQDDFVQLKKEDGIIKIAPPVAYYDWDEIGTYVYNAPEQYTKTDGLIFGPSVDWWAAGVVLYEMLTQKFPFYSKDARTLREMVKQGRFRWPDDLRVGKTAKALVAALLAVDPMKRLGTYDAQEVMDYPWFRNVDWAKIQSRQYPSPRRKNGYPGPGERWHELALPKQKNVPGLRVAEPPIELRYDRRFKVKQW</sequence>
<keyword evidence="4 7" id="KW-0418">Kinase</keyword>
<dbReference type="PANTHER" id="PTHR24351">
    <property type="entry name" value="RIBOSOMAL PROTEIN S6 KINASE"/>
    <property type="match status" value="1"/>
</dbReference>
<dbReference type="PROSITE" id="PS50011">
    <property type="entry name" value="PROTEIN_KINASE_DOM"/>
    <property type="match status" value="1"/>
</dbReference>
<dbReference type="AlphaFoldDB" id="A0A6A4HLV3"/>
<dbReference type="GO" id="GO:0004674">
    <property type="term" value="F:protein serine/threonine kinase activity"/>
    <property type="evidence" value="ECO:0007669"/>
    <property type="project" value="UniProtKB-KW"/>
</dbReference>
<proteinExistence type="predicted"/>
<dbReference type="Gene3D" id="1.10.510.10">
    <property type="entry name" value="Transferase(Phosphotransferase) domain 1"/>
    <property type="match status" value="1"/>
</dbReference>
<keyword evidence="3" id="KW-0547">Nucleotide-binding</keyword>
<organism evidence="7 8">
    <name type="scientific">Gymnopus androsaceus JB14</name>
    <dbReference type="NCBI Taxonomy" id="1447944"/>
    <lineage>
        <taxon>Eukaryota</taxon>
        <taxon>Fungi</taxon>
        <taxon>Dikarya</taxon>
        <taxon>Basidiomycota</taxon>
        <taxon>Agaricomycotina</taxon>
        <taxon>Agaricomycetes</taxon>
        <taxon>Agaricomycetidae</taxon>
        <taxon>Agaricales</taxon>
        <taxon>Marasmiineae</taxon>
        <taxon>Omphalotaceae</taxon>
        <taxon>Gymnopus</taxon>
    </lineage>
</organism>
<evidence type="ECO:0000256" key="3">
    <source>
        <dbReference type="ARBA" id="ARBA00022741"/>
    </source>
</evidence>
<dbReference type="OrthoDB" id="10252171at2759"/>
<keyword evidence="5" id="KW-0067">ATP-binding</keyword>
<evidence type="ECO:0000256" key="2">
    <source>
        <dbReference type="ARBA" id="ARBA00022679"/>
    </source>
</evidence>
<keyword evidence="8" id="KW-1185">Reference proteome</keyword>
<keyword evidence="2" id="KW-0808">Transferase</keyword>
<feature type="domain" description="Protein kinase" evidence="6">
    <location>
        <begin position="1"/>
        <end position="205"/>
    </location>
</feature>
<evidence type="ECO:0000313" key="8">
    <source>
        <dbReference type="Proteomes" id="UP000799118"/>
    </source>
</evidence>
<dbReference type="GO" id="GO:0005524">
    <property type="term" value="F:ATP binding"/>
    <property type="evidence" value="ECO:0007669"/>
    <property type="project" value="UniProtKB-KW"/>
</dbReference>
<gene>
    <name evidence="7" type="ORF">BT96DRAFT_822069</name>
</gene>
<dbReference type="InterPro" id="IPR008271">
    <property type="entry name" value="Ser/Thr_kinase_AS"/>
</dbReference>
<evidence type="ECO:0000256" key="5">
    <source>
        <dbReference type="ARBA" id="ARBA00022840"/>
    </source>
</evidence>
<dbReference type="Pfam" id="PF00069">
    <property type="entry name" value="Pkinase"/>
    <property type="match status" value="1"/>
</dbReference>
<reference evidence="7" key="1">
    <citation type="journal article" date="2019" name="Environ. Microbiol.">
        <title>Fungal ecological strategies reflected in gene transcription - a case study of two litter decomposers.</title>
        <authorList>
            <person name="Barbi F."/>
            <person name="Kohler A."/>
            <person name="Barry K."/>
            <person name="Baskaran P."/>
            <person name="Daum C."/>
            <person name="Fauchery L."/>
            <person name="Ihrmark K."/>
            <person name="Kuo A."/>
            <person name="LaButti K."/>
            <person name="Lipzen A."/>
            <person name="Morin E."/>
            <person name="Grigoriev I.V."/>
            <person name="Henrissat B."/>
            <person name="Lindahl B."/>
            <person name="Martin F."/>
        </authorList>
    </citation>
    <scope>NUCLEOTIDE SEQUENCE</scope>
    <source>
        <strain evidence="7">JB14</strain>
    </source>
</reference>
<dbReference type="SUPFAM" id="SSF56112">
    <property type="entry name" value="Protein kinase-like (PK-like)"/>
    <property type="match status" value="1"/>
</dbReference>
<dbReference type="InterPro" id="IPR000719">
    <property type="entry name" value="Prot_kinase_dom"/>
</dbReference>
<dbReference type="EMBL" id="ML769484">
    <property type="protein sequence ID" value="KAE9398378.1"/>
    <property type="molecule type" value="Genomic_DNA"/>
</dbReference>
<dbReference type="PROSITE" id="PS00108">
    <property type="entry name" value="PROTEIN_KINASE_ST"/>
    <property type="match status" value="1"/>
</dbReference>
<evidence type="ECO:0000313" key="7">
    <source>
        <dbReference type="EMBL" id="KAE9398378.1"/>
    </source>
</evidence>
<evidence type="ECO:0000256" key="1">
    <source>
        <dbReference type="ARBA" id="ARBA00022527"/>
    </source>
</evidence>
<evidence type="ECO:0000259" key="6">
    <source>
        <dbReference type="PROSITE" id="PS50011"/>
    </source>
</evidence>
<keyword evidence="1" id="KW-0723">Serine/threonine-protein kinase</keyword>
<accession>A0A6A4HLV3</accession>
<dbReference type="Gene3D" id="3.30.200.20">
    <property type="entry name" value="Phosphorylase Kinase, domain 1"/>
    <property type="match status" value="1"/>
</dbReference>
<dbReference type="InterPro" id="IPR011009">
    <property type="entry name" value="Kinase-like_dom_sf"/>
</dbReference>
<evidence type="ECO:0000256" key="4">
    <source>
        <dbReference type="ARBA" id="ARBA00022777"/>
    </source>
</evidence>
<dbReference type="Proteomes" id="UP000799118">
    <property type="component" value="Unassembled WGS sequence"/>
</dbReference>